<accession>A0ABW4ZPE6</accession>
<evidence type="ECO:0000256" key="1">
    <source>
        <dbReference type="SAM" id="Phobius"/>
    </source>
</evidence>
<evidence type="ECO:0000313" key="2">
    <source>
        <dbReference type="EMBL" id="MFD2163600.1"/>
    </source>
</evidence>
<keyword evidence="1" id="KW-0812">Transmembrane</keyword>
<organism evidence="2 3">
    <name type="scientific">Paradesertivirga mongoliensis</name>
    <dbReference type="NCBI Taxonomy" id="2100740"/>
    <lineage>
        <taxon>Bacteria</taxon>
        <taxon>Pseudomonadati</taxon>
        <taxon>Bacteroidota</taxon>
        <taxon>Sphingobacteriia</taxon>
        <taxon>Sphingobacteriales</taxon>
        <taxon>Sphingobacteriaceae</taxon>
        <taxon>Paradesertivirga</taxon>
    </lineage>
</organism>
<evidence type="ECO:0000313" key="3">
    <source>
        <dbReference type="Proteomes" id="UP001597387"/>
    </source>
</evidence>
<dbReference type="RefSeq" id="WP_255900612.1">
    <property type="nucleotide sequence ID" value="NZ_JAFMZO010000002.1"/>
</dbReference>
<proteinExistence type="predicted"/>
<dbReference type="Proteomes" id="UP001597387">
    <property type="component" value="Unassembled WGS sequence"/>
</dbReference>
<feature type="transmembrane region" description="Helical" evidence="1">
    <location>
        <begin position="7"/>
        <end position="25"/>
    </location>
</feature>
<feature type="transmembrane region" description="Helical" evidence="1">
    <location>
        <begin position="31"/>
        <end position="48"/>
    </location>
</feature>
<sequence length="73" mass="8338">MSEKVNITTVLLHIYAITYLIITIANAPDTVMQIMHIICPFVVLPFLYHSVKSARPVNDPVISEEKEESYKTF</sequence>
<name>A0ABW4ZPE6_9SPHI</name>
<gene>
    <name evidence="2" type="ORF">ACFSJU_14415</name>
</gene>
<keyword evidence="3" id="KW-1185">Reference proteome</keyword>
<keyword evidence="1" id="KW-0472">Membrane</keyword>
<reference evidence="3" key="1">
    <citation type="journal article" date="2019" name="Int. J. Syst. Evol. Microbiol.">
        <title>The Global Catalogue of Microorganisms (GCM) 10K type strain sequencing project: providing services to taxonomists for standard genome sequencing and annotation.</title>
        <authorList>
            <consortium name="The Broad Institute Genomics Platform"/>
            <consortium name="The Broad Institute Genome Sequencing Center for Infectious Disease"/>
            <person name="Wu L."/>
            <person name="Ma J."/>
        </authorList>
    </citation>
    <scope>NUCLEOTIDE SEQUENCE [LARGE SCALE GENOMIC DNA]</scope>
    <source>
        <strain evidence="3">KCTC 42217</strain>
    </source>
</reference>
<dbReference type="EMBL" id="JBHUHZ010000002">
    <property type="protein sequence ID" value="MFD2163600.1"/>
    <property type="molecule type" value="Genomic_DNA"/>
</dbReference>
<protein>
    <submittedName>
        <fullName evidence="2">Uncharacterized protein</fullName>
    </submittedName>
</protein>
<comment type="caution">
    <text evidence="2">The sequence shown here is derived from an EMBL/GenBank/DDBJ whole genome shotgun (WGS) entry which is preliminary data.</text>
</comment>
<keyword evidence="1" id="KW-1133">Transmembrane helix</keyword>